<protein>
    <submittedName>
        <fullName evidence="2">Uncharacterized protein</fullName>
    </submittedName>
</protein>
<evidence type="ECO:0000313" key="2">
    <source>
        <dbReference type="EnsemblPlants" id="Zm00001eb413450_P001"/>
    </source>
</evidence>
<reference evidence="2" key="2">
    <citation type="submission" date="2019-07" db="EMBL/GenBank/DDBJ databases">
        <authorList>
            <person name="Seetharam A."/>
            <person name="Woodhouse M."/>
            <person name="Cannon E."/>
        </authorList>
    </citation>
    <scope>NUCLEOTIDE SEQUENCE [LARGE SCALE GENOMIC DNA]</scope>
    <source>
        <strain evidence="2">cv. B73</strain>
    </source>
</reference>
<dbReference type="Proteomes" id="UP000007305">
    <property type="component" value="Chromosome 10"/>
</dbReference>
<name>A0A804ULF0_MAIZE</name>
<organism evidence="2 3">
    <name type="scientific">Zea mays</name>
    <name type="common">Maize</name>
    <dbReference type="NCBI Taxonomy" id="4577"/>
    <lineage>
        <taxon>Eukaryota</taxon>
        <taxon>Viridiplantae</taxon>
        <taxon>Streptophyta</taxon>
        <taxon>Embryophyta</taxon>
        <taxon>Tracheophyta</taxon>
        <taxon>Spermatophyta</taxon>
        <taxon>Magnoliopsida</taxon>
        <taxon>Liliopsida</taxon>
        <taxon>Poales</taxon>
        <taxon>Poaceae</taxon>
        <taxon>PACMAD clade</taxon>
        <taxon>Panicoideae</taxon>
        <taxon>Andropogonodae</taxon>
        <taxon>Andropogoneae</taxon>
        <taxon>Tripsacinae</taxon>
        <taxon>Zea</taxon>
    </lineage>
</organism>
<dbReference type="AlphaFoldDB" id="A0A804ULF0"/>
<feature type="region of interest" description="Disordered" evidence="1">
    <location>
        <begin position="1"/>
        <end position="48"/>
    </location>
</feature>
<accession>A0A804ULF0</accession>
<reference evidence="2" key="3">
    <citation type="submission" date="2021-05" db="UniProtKB">
        <authorList>
            <consortium name="EnsemblPlants"/>
        </authorList>
    </citation>
    <scope>IDENTIFICATION</scope>
    <source>
        <strain evidence="2">cv. B73</strain>
    </source>
</reference>
<evidence type="ECO:0000313" key="3">
    <source>
        <dbReference type="Proteomes" id="UP000007305"/>
    </source>
</evidence>
<feature type="compositionally biased region" description="Low complexity" evidence="1">
    <location>
        <begin position="1"/>
        <end position="10"/>
    </location>
</feature>
<sequence>MSPFPDALPASIPPPPPSSPRCPPQGRASPAPSPRVHSPPPSTAARWPRLPTVNLAPLLVLDPASALDSASPPSMAAVVGLYSSSSRYARGAAYLRDNIFVVNGVRTGGHRICLSSTAFPTRSLKSLCRSMKMYVFGGNHNGRYFGDIQEEFFSAFKEEMEIKRQLEQVQVA</sequence>
<feature type="compositionally biased region" description="Pro residues" evidence="1">
    <location>
        <begin position="11"/>
        <end position="23"/>
    </location>
</feature>
<feature type="compositionally biased region" description="Pro residues" evidence="1">
    <location>
        <begin position="31"/>
        <end position="42"/>
    </location>
</feature>
<proteinExistence type="predicted"/>
<dbReference type="EnsemblPlants" id="Zm00001eb413450_T001">
    <property type="protein sequence ID" value="Zm00001eb413450_P001"/>
    <property type="gene ID" value="Zm00001eb413450"/>
</dbReference>
<evidence type="ECO:0000256" key="1">
    <source>
        <dbReference type="SAM" id="MobiDB-lite"/>
    </source>
</evidence>
<keyword evidence="3" id="KW-1185">Reference proteome</keyword>
<dbReference type="Gramene" id="Zm00001eb413450_T001">
    <property type="protein sequence ID" value="Zm00001eb413450_P001"/>
    <property type="gene ID" value="Zm00001eb413450"/>
</dbReference>
<dbReference type="InParanoid" id="A0A804ULF0"/>
<reference evidence="3" key="1">
    <citation type="journal article" date="2009" name="Science">
        <title>The B73 maize genome: complexity, diversity, and dynamics.</title>
        <authorList>
            <person name="Schnable P.S."/>
            <person name="Ware D."/>
            <person name="Fulton R.S."/>
            <person name="Stein J.C."/>
            <person name="Wei F."/>
            <person name="Pasternak S."/>
            <person name="Liang C."/>
            <person name="Zhang J."/>
            <person name="Fulton L."/>
            <person name="Graves T.A."/>
            <person name="Minx P."/>
            <person name="Reily A.D."/>
            <person name="Courtney L."/>
            <person name="Kruchowski S.S."/>
            <person name="Tomlinson C."/>
            <person name="Strong C."/>
            <person name="Delehaunty K."/>
            <person name="Fronick C."/>
            <person name="Courtney B."/>
            <person name="Rock S.M."/>
            <person name="Belter E."/>
            <person name="Du F."/>
            <person name="Kim K."/>
            <person name="Abbott R.M."/>
            <person name="Cotton M."/>
            <person name="Levy A."/>
            <person name="Marchetto P."/>
            <person name="Ochoa K."/>
            <person name="Jackson S.M."/>
            <person name="Gillam B."/>
            <person name="Chen W."/>
            <person name="Yan L."/>
            <person name="Higginbotham J."/>
            <person name="Cardenas M."/>
            <person name="Waligorski J."/>
            <person name="Applebaum E."/>
            <person name="Phelps L."/>
            <person name="Falcone J."/>
            <person name="Kanchi K."/>
            <person name="Thane T."/>
            <person name="Scimone A."/>
            <person name="Thane N."/>
            <person name="Henke J."/>
            <person name="Wang T."/>
            <person name="Ruppert J."/>
            <person name="Shah N."/>
            <person name="Rotter K."/>
            <person name="Hodges J."/>
            <person name="Ingenthron E."/>
            <person name="Cordes M."/>
            <person name="Kohlberg S."/>
            <person name="Sgro J."/>
            <person name="Delgado B."/>
            <person name="Mead K."/>
            <person name="Chinwalla A."/>
            <person name="Leonard S."/>
            <person name="Crouse K."/>
            <person name="Collura K."/>
            <person name="Kudrna D."/>
            <person name="Currie J."/>
            <person name="He R."/>
            <person name="Angelova A."/>
            <person name="Rajasekar S."/>
            <person name="Mueller T."/>
            <person name="Lomeli R."/>
            <person name="Scara G."/>
            <person name="Ko A."/>
            <person name="Delaney K."/>
            <person name="Wissotski M."/>
            <person name="Lopez G."/>
            <person name="Campos D."/>
            <person name="Braidotti M."/>
            <person name="Ashley E."/>
            <person name="Golser W."/>
            <person name="Kim H."/>
            <person name="Lee S."/>
            <person name="Lin J."/>
            <person name="Dujmic Z."/>
            <person name="Kim W."/>
            <person name="Talag J."/>
            <person name="Zuccolo A."/>
            <person name="Fan C."/>
            <person name="Sebastian A."/>
            <person name="Kramer M."/>
            <person name="Spiegel L."/>
            <person name="Nascimento L."/>
            <person name="Zutavern T."/>
            <person name="Miller B."/>
            <person name="Ambroise C."/>
            <person name="Muller S."/>
            <person name="Spooner W."/>
            <person name="Narechania A."/>
            <person name="Ren L."/>
            <person name="Wei S."/>
            <person name="Kumari S."/>
            <person name="Faga B."/>
            <person name="Levy M.J."/>
            <person name="McMahan L."/>
            <person name="Van Buren P."/>
            <person name="Vaughn M.W."/>
            <person name="Ying K."/>
            <person name="Yeh C.-T."/>
            <person name="Emrich S.J."/>
            <person name="Jia Y."/>
            <person name="Kalyanaraman A."/>
            <person name="Hsia A.-P."/>
            <person name="Barbazuk W.B."/>
            <person name="Baucom R.S."/>
            <person name="Brutnell T.P."/>
            <person name="Carpita N.C."/>
            <person name="Chaparro C."/>
            <person name="Chia J.-M."/>
            <person name="Deragon J.-M."/>
            <person name="Estill J.C."/>
            <person name="Fu Y."/>
            <person name="Jeddeloh J.A."/>
            <person name="Han Y."/>
            <person name="Lee H."/>
            <person name="Li P."/>
            <person name="Lisch D.R."/>
            <person name="Liu S."/>
            <person name="Liu Z."/>
            <person name="Nagel D.H."/>
            <person name="McCann M.C."/>
            <person name="SanMiguel P."/>
            <person name="Myers A.M."/>
            <person name="Nettleton D."/>
            <person name="Nguyen J."/>
            <person name="Penning B.W."/>
            <person name="Ponnala L."/>
            <person name="Schneider K.L."/>
            <person name="Schwartz D.C."/>
            <person name="Sharma A."/>
            <person name="Soderlund C."/>
            <person name="Springer N.M."/>
            <person name="Sun Q."/>
            <person name="Wang H."/>
            <person name="Waterman M."/>
            <person name="Westerman R."/>
            <person name="Wolfgruber T.K."/>
            <person name="Yang L."/>
            <person name="Yu Y."/>
            <person name="Zhang L."/>
            <person name="Zhou S."/>
            <person name="Zhu Q."/>
            <person name="Bennetzen J.L."/>
            <person name="Dawe R.K."/>
            <person name="Jiang J."/>
            <person name="Jiang N."/>
            <person name="Presting G.G."/>
            <person name="Wessler S.R."/>
            <person name="Aluru S."/>
            <person name="Martienssen R.A."/>
            <person name="Clifton S.W."/>
            <person name="McCombie W.R."/>
            <person name="Wing R.A."/>
            <person name="Wilson R.K."/>
        </authorList>
    </citation>
    <scope>NUCLEOTIDE SEQUENCE [LARGE SCALE GENOMIC DNA]</scope>
    <source>
        <strain evidence="3">cv. B73</strain>
    </source>
</reference>